<proteinExistence type="predicted"/>
<comment type="caution">
    <text evidence="1">The sequence shown here is derived from an EMBL/GenBank/DDBJ whole genome shotgun (WGS) entry which is preliminary data.</text>
</comment>
<dbReference type="AlphaFoldDB" id="A0A9X0L4A9"/>
<dbReference type="Proteomes" id="UP000054223">
    <property type="component" value="Unassembled WGS sequence"/>
</dbReference>
<gene>
    <name evidence="1" type="ORF">ASU33_12675</name>
</gene>
<dbReference type="RefSeq" id="WP_059070848.1">
    <property type="nucleotide sequence ID" value="NZ_LNAL01000007.1"/>
</dbReference>
<keyword evidence="2" id="KW-1185">Reference proteome</keyword>
<dbReference type="EMBL" id="LNAL01000007">
    <property type="protein sequence ID" value="KUG07222.1"/>
    <property type="molecule type" value="Genomic_DNA"/>
</dbReference>
<reference evidence="1 2" key="1">
    <citation type="submission" date="2015-11" db="EMBL/GenBank/DDBJ databases">
        <title>Solirubrum puertoriconensis gen. nov. an environmental bacteria isolated in Puerto Rico.</title>
        <authorList>
            <person name="Cuebas-Irizarry M.F."/>
            <person name="Montalvo-Rodriguez R."/>
        </authorList>
    </citation>
    <scope>NUCLEOTIDE SEQUENCE [LARGE SCALE GENOMIC DNA]</scope>
    <source>
        <strain evidence="1 2">MC1A</strain>
    </source>
</reference>
<protein>
    <submittedName>
        <fullName evidence="1">Uncharacterized protein</fullName>
    </submittedName>
</protein>
<accession>A0A9X0L4A9</accession>
<evidence type="ECO:0000313" key="1">
    <source>
        <dbReference type="EMBL" id="KUG07222.1"/>
    </source>
</evidence>
<dbReference type="OrthoDB" id="1122055at2"/>
<organism evidence="1 2">
    <name type="scientific">Solirubrum puertoriconensis</name>
    <dbReference type="NCBI Taxonomy" id="1751427"/>
    <lineage>
        <taxon>Bacteria</taxon>
        <taxon>Pseudomonadati</taxon>
        <taxon>Bacteroidota</taxon>
        <taxon>Cytophagia</taxon>
        <taxon>Cytophagales</taxon>
    </lineage>
</organism>
<name>A0A9X0L4A9_SOLP1</name>
<evidence type="ECO:0000313" key="2">
    <source>
        <dbReference type="Proteomes" id="UP000054223"/>
    </source>
</evidence>
<sequence>MRFRASFCDPFQPEIIELKGITTAAEALSFFQQVPWLNYLERMAGASHDAIFYAPSFEVENQANQHGLSISVAGEPQEYEFYVFYKRPKKVRKLFGLVEVLHPNYLSEIHGQTLQEAGEYLNALLRNDLDYLTTRVP</sequence>